<evidence type="ECO:0000313" key="2">
    <source>
        <dbReference type="Proteomes" id="UP000827872"/>
    </source>
</evidence>
<name>A0ACB8EBR3_9SAUR</name>
<proteinExistence type="predicted"/>
<gene>
    <name evidence="1" type="ORF">K3G42_011870</name>
</gene>
<sequence length="107" mass="11888">MLPQSPRRRRRSSPRPQRRDPLSSFAPKGASSRVSALGVARRRRSLNPLPENLRNPGKFKSEACSVSLAIKSAPRNPPLPTDGVSKSRQEDLIFVGRMQQASQNQKS</sequence>
<dbReference type="EMBL" id="CM037627">
    <property type="protein sequence ID" value="KAH7989631.1"/>
    <property type="molecule type" value="Genomic_DNA"/>
</dbReference>
<protein>
    <submittedName>
        <fullName evidence="1">Uncharacterized protein</fullName>
    </submittedName>
</protein>
<accession>A0ACB8EBR3</accession>
<keyword evidence="2" id="KW-1185">Reference proteome</keyword>
<reference evidence="1" key="1">
    <citation type="submission" date="2021-08" db="EMBL/GenBank/DDBJ databases">
        <title>The first chromosome-level gecko genome reveals the dynamic sex chromosomes of Neotropical dwarf geckos (Sphaerodactylidae: Sphaerodactylus).</title>
        <authorList>
            <person name="Pinto B.J."/>
            <person name="Keating S.E."/>
            <person name="Gamble T."/>
        </authorList>
    </citation>
    <scope>NUCLEOTIDE SEQUENCE</scope>
    <source>
        <strain evidence="1">TG3544</strain>
    </source>
</reference>
<organism evidence="1 2">
    <name type="scientific">Sphaerodactylus townsendi</name>
    <dbReference type="NCBI Taxonomy" id="933632"/>
    <lineage>
        <taxon>Eukaryota</taxon>
        <taxon>Metazoa</taxon>
        <taxon>Chordata</taxon>
        <taxon>Craniata</taxon>
        <taxon>Vertebrata</taxon>
        <taxon>Euteleostomi</taxon>
        <taxon>Lepidosauria</taxon>
        <taxon>Squamata</taxon>
        <taxon>Bifurcata</taxon>
        <taxon>Gekkota</taxon>
        <taxon>Sphaerodactylidae</taxon>
        <taxon>Sphaerodactylus</taxon>
    </lineage>
</organism>
<evidence type="ECO:0000313" key="1">
    <source>
        <dbReference type="EMBL" id="KAH7989631.1"/>
    </source>
</evidence>
<comment type="caution">
    <text evidence="1">The sequence shown here is derived from an EMBL/GenBank/DDBJ whole genome shotgun (WGS) entry which is preliminary data.</text>
</comment>
<dbReference type="Proteomes" id="UP000827872">
    <property type="component" value="Linkage Group LG14"/>
</dbReference>